<dbReference type="PANTHER" id="PTHR43685">
    <property type="entry name" value="GLYCOSYLTRANSFERASE"/>
    <property type="match status" value="1"/>
</dbReference>
<dbReference type="PANTHER" id="PTHR43685:SF3">
    <property type="entry name" value="SLR2126 PROTEIN"/>
    <property type="match status" value="1"/>
</dbReference>
<dbReference type="EMBL" id="JBHLWO010000007">
    <property type="protein sequence ID" value="MFC0321574.1"/>
    <property type="molecule type" value="Genomic_DNA"/>
</dbReference>
<dbReference type="CDD" id="cd06420">
    <property type="entry name" value="GT2_Chondriotin_Pol_N"/>
    <property type="match status" value="1"/>
</dbReference>
<dbReference type="InterPro" id="IPR029044">
    <property type="entry name" value="Nucleotide-diphossugar_trans"/>
</dbReference>
<gene>
    <name evidence="2" type="ORF">ACFFI0_24890</name>
</gene>
<evidence type="ECO:0000313" key="2">
    <source>
        <dbReference type="EMBL" id="MFC0321574.1"/>
    </source>
</evidence>
<feature type="domain" description="Glycosyltransferase 2-like" evidence="1">
    <location>
        <begin position="9"/>
        <end position="187"/>
    </location>
</feature>
<sequence length="283" mass="32421">MEKKKPTSSLIISTYNWPEALSLSLKSVLTQKVLPNEVIIADDGSTEETKCIIDSFKSIFPVPLKHVWHEDKGFRLAEIRNKAILAASGDYIIQTDGDIVMHPSFVADHLRFAKRNTLVRASRIYINKGKSNSMLRNGSSAINAFSRGITNFFSAVRIPFLWRLFEYRYKNKGDEIYEIHGCNMAFWKSDALAVNGYNESFCGWGPEDKEFVARLLNRGVRKRFLKLGAVAFHIHHKENSKQFLVANENAFKQTRETKQIWCDTGIFSNRILDLEKSFVFDNA</sequence>
<dbReference type="RefSeq" id="WP_130856915.1">
    <property type="nucleotide sequence ID" value="NZ_JBHLWO010000007.1"/>
</dbReference>
<dbReference type="Proteomes" id="UP001589774">
    <property type="component" value="Unassembled WGS sequence"/>
</dbReference>
<dbReference type="Pfam" id="PF00535">
    <property type="entry name" value="Glycos_transf_2"/>
    <property type="match status" value="1"/>
</dbReference>
<dbReference type="SUPFAM" id="SSF53448">
    <property type="entry name" value="Nucleotide-diphospho-sugar transferases"/>
    <property type="match status" value="1"/>
</dbReference>
<evidence type="ECO:0000259" key="1">
    <source>
        <dbReference type="Pfam" id="PF00535"/>
    </source>
</evidence>
<dbReference type="InterPro" id="IPR001173">
    <property type="entry name" value="Glyco_trans_2-like"/>
</dbReference>
<organism evidence="2 3">
    <name type="scientific">Olivibacter oleidegradans</name>
    <dbReference type="NCBI Taxonomy" id="760123"/>
    <lineage>
        <taxon>Bacteria</taxon>
        <taxon>Pseudomonadati</taxon>
        <taxon>Bacteroidota</taxon>
        <taxon>Sphingobacteriia</taxon>
        <taxon>Sphingobacteriales</taxon>
        <taxon>Sphingobacteriaceae</taxon>
        <taxon>Olivibacter</taxon>
    </lineage>
</organism>
<name>A0ABV6HRR7_9SPHI</name>
<reference evidence="2 3" key="1">
    <citation type="submission" date="2024-09" db="EMBL/GenBank/DDBJ databases">
        <authorList>
            <person name="Sun Q."/>
            <person name="Mori K."/>
        </authorList>
    </citation>
    <scope>NUCLEOTIDE SEQUENCE [LARGE SCALE GENOMIC DNA]</scope>
    <source>
        <strain evidence="2 3">CCM 7765</strain>
    </source>
</reference>
<protein>
    <submittedName>
        <fullName evidence="2">Glycosyltransferase family 2 protein</fullName>
    </submittedName>
</protein>
<dbReference type="InterPro" id="IPR050834">
    <property type="entry name" value="Glycosyltransf_2"/>
</dbReference>
<dbReference type="Gene3D" id="3.90.550.10">
    <property type="entry name" value="Spore Coat Polysaccharide Biosynthesis Protein SpsA, Chain A"/>
    <property type="match status" value="1"/>
</dbReference>
<proteinExistence type="predicted"/>
<comment type="caution">
    <text evidence="2">The sequence shown here is derived from an EMBL/GenBank/DDBJ whole genome shotgun (WGS) entry which is preliminary data.</text>
</comment>
<evidence type="ECO:0000313" key="3">
    <source>
        <dbReference type="Proteomes" id="UP001589774"/>
    </source>
</evidence>
<accession>A0ABV6HRR7</accession>
<keyword evidence="3" id="KW-1185">Reference proteome</keyword>